<dbReference type="AlphaFoldDB" id="A0A127Q891"/>
<dbReference type="InterPro" id="IPR028098">
    <property type="entry name" value="Glyco_trans_4-like_N"/>
</dbReference>
<organism evidence="4 6">
    <name type="scientific">Collimonas pratensis</name>
    <dbReference type="NCBI Taxonomy" id="279113"/>
    <lineage>
        <taxon>Bacteria</taxon>
        <taxon>Pseudomonadati</taxon>
        <taxon>Pseudomonadota</taxon>
        <taxon>Betaproteobacteria</taxon>
        <taxon>Burkholderiales</taxon>
        <taxon>Oxalobacteraceae</taxon>
        <taxon>Collimonas</taxon>
    </lineage>
</organism>
<feature type="domain" description="Glycosyltransferase subfamily 4-like N-terminal" evidence="3">
    <location>
        <begin position="18"/>
        <end position="174"/>
    </location>
</feature>
<dbReference type="PATRIC" id="fig|279113.10.peg.3970"/>
<dbReference type="FunFam" id="3.40.50.2000:FF:000119">
    <property type="entry name" value="Glycosyl transferase group 1"/>
    <property type="match status" value="1"/>
</dbReference>
<gene>
    <name evidence="5" type="ORF">CPter291_3977</name>
    <name evidence="4" type="ORF">CPter91_3968</name>
</gene>
<dbReference type="CDD" id="cd03809">
    <property type="entry name" value="GT4_MtfB-like"/>
    <property type="match status" value="1"/>
</dbReference>
<name>A0A127Q891_9BURK</name>
<dbReference type="InterPro" id="IPR001296">
    <property type="entry name" value="Glyco_trans_1"/>
</dbReference>
<dbReference type="EMBL" id="CP013234">
    <property type="protein sequence ID" value="AMP06289.1"/>
    <property type="molecule type" value="Genomic_DNA"/>
</dbReference>
<dbReference type="PANTHER" id="PTHR46401:SF2">
    <property type="entry name" value="GLYCOSYLTRANSFERASE WBBK-RELATED"/>
    <property type="match status" value="1"/>
</dbReference>
<evidence type="ECO:0000256" key="1">
    <source>
        <dbReference type="ARBA" id="ARBA00022679"/>
    </source>
</evidence>
<dbReference type="Pfam" id="PF13439">
    <property type="entry name" value="Glyco_transf_4"/>
    <property type="match status" value="1"/>
</dbReference>
<accession>A0A127Q891</accession>
<dbReference type="GO" id="GO:0016757">
    <property type="term" value="F:glycosyltransferase activity"/>
    <property type="evidence" value="ECO:0007669"/>
    <property type="project" value="InterPro"/>
</dbReference>
<evidence type="ECO:0000259" key="2">
    <source>
        <dbReference type="Pfam" id="PF00534"/>
    </source>
</evidence>
<evidence type="ECO:0000313" key="7">
    <source>
        <dbReference type="Proteomes" id="UP000074914"/>
    </source>
</evidence>
<feature type="domain" description="Glycosyl transferase family 1" evidence="2">
    <location>
        <begin position="202"/>
        <end position="344"/>
    </location>
</feature>
<dbReference type="Gene3D" id="3.40.50.2000">
    <property type="entry name" value="Glycogen Phosphorylase B"/>
    <property type="match status" value="2"/>
</dbReference>
<dbReference type="Pfam" id="PF00534">
    <property type="entry name" value="Glycos_transf_1"/>
    <property type="match status" value="1"/>
</dbReference>
<evidence type="ECO:0000313" key="5">
    <source>
        <dbReference type="EMBL" id="AMP16211.1"/>
    </source>
</evidence>
<evidence type="ECO:0000313" key="6">
    <source>
        <dbReference type="Proteomes" id="UP000074561"/>
    </source>
</evidence>
<dbReference type="GO" id="GO:0009103">
    <property type="term" value="P:lipopolysaccharide biosynthetic process"/>
    <property type="evidence" value="ECO:0007669"/>
    <property type="project" value="TreeGrafter"/>
</dbReference>
<keyword evidence="1 4" id="KW-0808">Transferase</keyword>
<dbReference type="Proteomes" id="UP000074914">
    <property type="component" value="Chromosome"/>
</dbReference>
<dbReference type="STRING" id="279113.CPter91_3968"/>
<protein>
    <submittedName>
        <fullName evidence="4">Glycosyl transferases group 1 family protein</fullName>
    </submittedName>
</protein>
<dbReference type="Proteomes" id="UP000074561">
    <property type="component" value="Chromosome"/>
</dbReference>
<evidence type="ECO:0000313" key="4">
    <source>
        <dbReference type="EMBL" id="AMP06289.1"/>
    </source>
</evidence>
<evidence type="ECO:0000259" key="3">
    <source>
        <dbReference type="Pfam" id="PF13439"/>
    </source>
</evidence>
<sequence>MKLKIALNSGILRAPRTGIGNYVAELALALQQHSDLELQYFYGTSWRPQLAGAAMPGYSRWAGAAKRLLPAAYRMRRLLEQRCFDRGTHRIRPHVYHEPTLWPLDFSGPTVMTVHDLTHIHYPHTQPRDRLKEIERRLPPAVAHASRILVDSEFIGAELRQQFNLPLEKVVLAPLACSAIFRPRDEPELLPRLDAMGLAYRRFILSVGTLEPRKNLVLTLKAHARLSPQLRTRFPLLIVGMEGWQTDELSGALARAVNAGHVRFAGYLGQDDLASVTAAARIMVFPSLYEGFGLPLLEAMASGTPVIASDRASLPEVAAAAGTYIDPQDDDGLAEQMRRLLEDDALWAERRVAGLLRAQAFSWTRCAAITAGVYRQVANG</sequence>
<reference evidence="6 7" key="1">
    <citation type="submission" date="2015-11" db="EMBL/GenBank/DDBJ databases">
        <title>Exploring the genomic traits of fungus-feeding bacterial genus Collimonas.</title>
        <authorList>
            <person name="Song C."/>
            <person name="Schmidt R."/>
            <person name="de Jager V."/>
            <person name="Krzyzanowska D."/>
            <person name="Jongedijk E."/>
            <person name="Cankar K."/>
            <person name="Beekwilder J."/>
            <person name="van Veen A."/>
            <person name="de Boer W."/>
            <person name="van Veen J.A."/>
            <person name="Garbeva P."/>
        </authorList>
    </citation>
    <scope>NUCLEOTIDE SEQUENCE [LARGE SCALE GENOMIC DNA]</scope>
    <source>
        <strain evidence="5 7">Ter291</strain>
        <strain evidence="4 6">Ter91</strain>
    </source>
</reference>
<proteinExistence type="predicted"/>
<keyword evidence="7" id="KW-1185">Reference proteome</keyword>
<dbReference type="EMBL" id="CP013236">
    <property type="protein sequence ID" value="AMP16211.1"/>
    <property type="molecule type" value="Genomic_DNA"/>
</dbReference>
<dbReference type="KEGG" id="cpra:CPter91_3968"/>
<dbReference type="PANTHER" id="PTHR46401">
    <property type="entry name" value="GLYCOSYLTRANSFERASE WBBK-RELATED"/>
    <property type="match status" value="1"/>
</dbReference>
<dbReference type="SUPFAM" id="SSF53756">
    <property type="entry name" value="UDP-Glycosyltransferase/glycogen phosphorylase"/>
    <property type="match status" value="1"/>
</dbReference>